<dbReference type="WBParaSite" id="TREG1_117420.1">
    <property type="protein sequence ID" value="TREG1_117420.1"/>
    <property type="gene ID" value="TREG1_117420"/>
</dbReference>
<protein>
    <submittedName>
        <fullName evidence="3">Uncharacterized protein</fullName>
    </submittedName>
</protein>
<feature type="compositionally biased region" description="Polar residues" evidence="1">
    <location>
        <begin position="131"/>
        <end position="140"/>
    </location>
</feature>
<dbReference type="Proteomes" id="UP000050795">
    <property type="component" value="Unassembled WGS sequence"/>
</dbReference>
<proteinExistence type="predicted"/>
<reference evidence="2" key="1">
    <citation type="submission" date="2022-06" db="EMBL/GenBank/DDBJ databases">
        <authorList>
            <person name="Berger JAMES D."/>
            <person name="Berger JAMES D."/>
        </authorList>
    </citation>
    <scope>NUCLEOTIDE SEQUENCE [LARGE SCALE GENOMIC DNA]</scope>
</reference>
<keyword evidence="2" id="KW-1185">Reference proteome</keyword>
<accession>A0AA85ISR5</accession>
<evidence type="ECO:0000313" key="2">
    <source>
        <dbReference type="Proteomes" id="UP000050795"/>
    </source>
</evidence>
<evidence type="ECO:0000256" key="1">
    <source>
        <dbReference type="SAM" id="MobiDB-lite"/>
    </source>
</evidence>
<reference evidence="3" key="2">
    <citation type="submission" date="2023-11" db="UniProtKB">
        <authorList>
            <consortium name="WormBaseParasite"/>
        </authorList>
    </citation>
    <scope>IDENTIFICATION</scope>
</reference>
<organism evidence="2 3">
    <name type="scientific">Trichobilharzia regenti</name>
    <name type="common">Nasal bird schistosome</name>
    <dbReference type="NCBI Taxonomy" id="157069"/>
    <lineage>
        <taxon>Eukaryota</taxon>
        <taxon>Metazoa</taxon>
        <taxon>Spiralia</taxon>
        <taxon>Lophotrochozoa</taxon>
        <taxon>Platyhelminthes</taxon>
        <taxon>Trematoda</taxon>
        <taxon>Digenea</taxon>
        <taxon>Strigeidida</taxon>
        <taxon>Schistosomatoidea</taxon>
        <taxon>Schistosomatidae</taxon>
        <taxon>Trichobilharzia</taxon>
    </lineage>
</organism>
<sequence length="140" mass="15178">MICEEESKLSISVIKEFENDELDGKVNIRDSDHDTSQLSLVDHDEMEGMPTTTKLNKGSVQLEREVEINAEAVAEGMRTCETVSVIDQHVAHLSSDASAKPELIVKDSSGGGLAGRQIYESRATTAFDPPLSSSTDISQP</sequence>
<evidence type="ECO:0000313" key="3">
    <source>
        <dbReference type="WBParaSite" id="TREG1_117420.1"/>
    </source>
</evidence>
<name>A0AA85ISR5_TRIRE</name>
<feature type="region of interest" description="Disordered" evidence="1">
    <location>
        <begin position="121"/>
        <end position="140"/>
    </location>
</feature>
<dbReference type="AlphaFoldDB" id="A0AA85ISR5"/>